<comment type="caution">
    <text evidence="3">The sequence shown here is derived from an EMBL/GenBank/DDBJ whole genome shotgun (WGS) entry which is preliminary data.</text>
</comment>
<accession>A0A8T0D627</accession>
<feature type="chain" id="PRO_5035844375" description="Peptidase S8 pro-domain domain-containing protein" evidence="1">
    <location>
        <begin position="20"/>
        <end position="129"/>
    </location>
</feature>
<dbReference type="InterPro" id="IPR032815">
    <property type="entry name" value="S8_pro-domain"/>
</dbReference>
<dbReference type="Proteomes" id="UP000699462">
    <property type="component" value="Unassembled WGS sequence"/>
</dbReference>
<sequence>MVNLSRFFTLVAVYQCAYAGSPSAECENGNCSFEPEEFVARISDGYLAAKLLAKCMGVTFIRKLAGLDELYLFRATKRSARENSHRTFRCSRSPSVEWFEKQVPLKRTKRSISPPFNWNDPHYQDMWYI</sequence>
<keyword evidence="1" id="KW-0732">Signal</keyword>
<dbReference type="Gene3D" id="3.30.70.850">
    <property type="entry name" value="Peptidase S8, pro-domain"/>
    <property type="match status" value="1"/>
</dbReference>
<gene>
    <name evidence="3" type="ORF">P879_11901</name>
</gene>
<dbReference type="SUPFAM" id="SSF54897">
    <property type="entry name" value="Protease propeptides/inhibitors"/>
    <property type="match status" value="1"/>
</dbReference>
<feature type="signal peptide" evidence="1">
    <location>
        <begin position="1"/>
        <end position="19"/>
    </location>
</feature>
<organism evidence="3 4">
    <name type="scientific">Paragonimus westermani</name>
    <dbReference type="NCBI Taxonomy" id="34504"/>
    <lineage>
        <taxon>Eukaryota</taxon>
        <taxon>Metazoa</taxon>
        <taxon>Spiralia</taxon>
        <taxon>Lophotrochozoa</taxon>
        <taxon>Platyhelminthes</taxon>
        <taxon>Trematoda</taxon>
        <taxon>Digenea</taxon>
        <taxon>Plagiorchiida</taxon>
        <taxon>Troglotremata</taxon>
        <taxon>Troglotrematidae</taxon>
        <taxon>Paragonimus</taxon>
    </lineage>
</organism>
<keyword evidence="4" id="KW-1185">Reference proteome</keyword>
<dbReference type="Pfam" id="PF16470">
    <property type="entry name" value="S8_pro-domain"/>
    <property type="match status" value="1"/>
</dbReference>
<evidence type="ECO:0000256" key="1">
    <source>
        <dbReference type="SAM" id="SignalP"/>
    </source>
</evidence>
<dbReference type="AlphaFoldDB" id="A0A8T0D627"/>
<name>A0A8T0D627_9TREM</name>
<feature type="domain" description="Peptidase S8 pro-domain" evidence="2">
    <location>
        <begin position="38"/>
        <end position="110"/>
    </location>
</feature>
<evidence type="ECO:0000259" key="2">
    <source>
        <dbReference type="Pfam" id="PF16470"/>
    </source>
</evidence>
<evidence type="ECO:0000313" key="3">
    <source>
        <dbReference type="EMBL" id="KAF8563022.1"/>
    </source>
</evidence>
<protein>
    <recommendedName>
        <fullName evidence="2">Peptidase S8 pro-domain domain-containing protein</fullName>
    </recommendedName>
</protein>
<evidence type="ECO:0000313" key="4">
    <source>
        <dbReference type="Proteomes" id="UP000699462"/>
    </source>
</evidence>
<dbReference type="InterPro" id="IPR038466">
    <property type="entry name" value="S8_pro-domain_sf"/>
</dbReference>
<proteinExistence type="predicted"/>
<dbReference type="EMBL" id="JTDF01015102">
    <property type="protein sequence ID" value="KAF8563022.1"/>
    <property type="molecule type" value="Genomic_DNA"/>
</dbReference>
<reference evidence="3 4" key="1">
    <citation type="submission" date="2019-07" db="EMBL/GenBank/DDBJ databases">
        <title>Annotation for the trematode Paragonimus westermani.</title>
        <authorList>
            <person name="Choi Y.-J."/>
        </authorList>
    </citation>
    <scope>NUCLEOTIDE SEQUENCE [LARGE SCALE GENOMIC DNA]</scope>
    <source>
        <strain evidence="3">180907_Pwestermani</strain>
    </source>
</reference>
<feature type="non-terminal residue" evidence="3">
    <location>
        <position position="129"/>
    </location>
</feature>
<dbReference type="OrthoDB" id="6255718at2759"/>